<evidence type="ECO:0008006" key="3">
    <source>
        <dbReference type="Google" id="ProtNLM"/>
    </source>
</evidence>
<name>A0A059E638_9PROT</name>
<sequence>MNAARGETELVIGGQARRLCLTLGALAEIEAAFGCVRISDLEARMRALSAADLMIVLAALLRGGGEAETAGQLGAQQMAPGAAARAVAEAFRLGLAG</sequence>
<dbReference type="Proteomes" id="UP000024547">
    <property type="component" value="Unassembled WGS sequence"/>
</dbReference>
<proteinExistence type="predicted"/>
<comment type="caution">
    <text evidence="1">The sequence shown here is derived from an EMBL/GenBank/DDBJ whole genome shotgun (WGS) entry which is preliminary data.</text>
</comment>
<evidence type="ECO:0000313" key="1">
    <source>
        <dbReference type="EMBL" id="KCZ63065.1"/>
    </source>
</evidence>
<dbReference type="STRING" id="1280948.HY36_15140"/>
<dbReference type="PATRIC" id="fig|1280948.3.peg.1261"/>
<dbReference type="Pfam" id="PF11836">
    <property type="entry name" value="Phage_TAC_11"/>
    <property type="match status" value="1"/>
</dbReference>
<keyword evidence="2" id="KW-1185">Reference proteome</keyword>
<evidence type="ECO:0000313" key="2">
    <source>
        <dbReference type="Proteomes" id="UP000024547"/>
    </source>
</evidence>
<accession>A0A059E638</accession>
<dbReference type="RefSeq" id="WP_035549927.1">
    <property type="nucleotide sequence ID" value="NZ_AWFH01000007.1"/>
</dbReference>
<dbReference type="InterPro" id="IPR021791">
    <property type="entry name" value="Phage_TAC_11"/>
</dbReference>
<dbReference type="OrthoDB" id="7206814at2"/>
<dbReference type="eggNOG" id="ENOG5031B44">
    <property type="taxonomic scope" value="Bacteria"/>
</dbReference>
<gene>
    <name evidence="1" type="ORF">HY36_15140</name>
</gene>
<organism evidence="1 2">
    <name type="scientific">Hyphomonas atlantica</name>
    <dbReference type="NCBI Taxonomy" id="1280948"/>
    <lineage>
        <taxon>Bacteria</taxon>
        <taxon>Pseudomonadati</taxon>
        <taxon>Pseudomonadota</taxon>
        <taxon>Alphaproteobacteria</taxon>
        <taxon>Hyphomonadales</taxon>
        <taxon>Hyphomonadaceae</taxon>
        <taxon>Hyphomonas</taxon>
    </lineage>
</organism>
<protein>
    <recommendedName>
        <fullName evidence="3">Gene transfer agent family protein</fullName>
    </recommendedName>
</protein>
<dbReference type="EMBL" id="AWFH01000007">
    <property type="protein sequence ID" value="KCZ63065.1"/>
    <property type="molecule type" value="Genomic_DNA"/>
</dbReference>
<reference evidence="1 2" key="1">
    <citation type="journal article" date="2014" name="Antonie Van Leeuwenhoek">
        <title>Hyphomonas beringensis sp. nov. and Hyphomonas chukchiensis sp. nov., isolated from surface seawater of the Bering Sea and Chukchi Sea.</title>
        <authorList>
            <person name="Li C."/>
            <person name="Lai Q."/>
            <person name="Li G."/>
            <person name="Dong C."/>
            <person name="Wang J."/>
            <person name="Liao Y."/>
            <person name="Shao Z."/>
        </authorList>
    </citation>
    <scope>NUCLEOTIDE SEQUENCE [LARGE SCALE GENOMIC DNA]</scope>
    <source>
        <strain evidence="1 2">22II1-22F38</strain>
    </source>
</reference>
<dbReference type="AlphaFoldDB" id="A0A059E638"/>